<dbReference type="NCBIfam" id="NF003810">
    <property type="entry name" value="PRK05399.1"/>
    <property type="match status" value="1"/>
</dbReference>
<dbReference type="AlphaFoldDB" id="A0AAE4VLS5"/>
<dbReference type="Pfam" id="PF05188">
    <property type="entry name" value="MutS_II"/>
    <property type="match status" value="1"/>
</dbReference>
<dbReference type="SUPFAM" id="SSF52540">
    <property type="entry name" value="P-loop containing nucleoside triphosphate hydrolases"/>
    <property type="match status" value="1"/>
</dbReference>
<comment type="similarity">
    <text evidence="1 9">Belongs to the DNA mismatch repair MutS family.</text>
</comment>
<dbReference type="InterPro" id="IPR007696">
    <property type="entry name" value="DNA_mismatch_repair_MutS_core"/>
</dbReference>
<evidence type="ECO:0000313" key="11">
    <source>
        <dbReference type="EMBL" id="MDZ5761632.1"/>
    </source>
</evidence>
<evidence type="ECO:0000313" key="12">
    <source>
        <dbReference type="Proteomes" id="UP001289135"/>
    </source>
</evidence>
<dbReference type="GO" id="GO:0140664">
    <property type="term" value="F:ATP-dependent DNA damage sensor activity"/>
    <property type="evidence" value="ECO:0007669"/>
    <property type="project" value="InterPro"/>
</dbReference>
<comment type="function">
    <text evidence="8">This protein is involved in the repair of mismatches in DNA. It is possible that it carries out the mismatch recognition step. This protein has a weak ATPase activity.</text>
</comment>
<dbReference type="InterPro" id="IPR007861">
    <property type="entry name" value="DNA_mismatch_repair_MutS_clamp"/>
</dbReference>
<dbReference type="Pfam" id="PF01624">
    <property type="entry name" value="MutS_I"/>
    <property type="match status" value="1"/>
</dbReference>
<dbReference type="Pfam" id="PF05190">
    <property type="entry name" value="MutS_IV"/>
    <property type="match status" value="1"/>
</dbReference>
<dbReference type="SMART" id="SM00534">
    <property type="entry name" value="MUTSac"/>
    <property type="match status" value="1"/>
</dbReference>
<evidence type="ECO:0000256" key="1">
    <source>
        <dbReference type="ARBA" id="ARBA00006271"/>
    </source>
</evidence>
<dbReference type="FunFam" id="3.40.1170.10:FF:000001">
    <property type="entry name" value="DNA mismatch repair protein MutS"/>
    <property type="match status" value="1"/>
</dbReference>
<gene>
    <name evidence="11" type="ORF">Lyticum_00818</name>
</gene>
<dbReference type="InterPro" id="IPR017261">
    <property type="entry name" value="DNA_mismatch_repair_MutS/MSH"/>
</dbReference>
<dbReference type="InterPro" id="IPR027417">
    <property type="entry name" value="P-loop_NTPase"/>
</dbReference>
<evidence type="ECO:0000256" key="4">
    <source>
        <dbReference type="ARBA" id="ARBA00022763"/>
    </source>
</evidence>
<dbReference type="Gene3D" id="3.40.50.300">
    <property type="entry name" value="P-loop containing nucleotide triphosphate hydrolases"/>
    <property type="match status" value="1"/>
</dbReference>
<keyword evidence="7 9" id="KW-0234">DNA repair</keyword>
<dbReference type="PIRSF" id="PIRSF037677">
    <property type="entry name" value="DNA_mis_repair_Msh6"/>
    <property type="match status" value="1"/>
</dbReference>
<dbReference type="PANTHER" id="PTHR11361">
    <property type="entry name" value="DNA MISMATCH REPAIR PROTEIN MUTS FAMILY MEMBER"/>
    <property type="match status" value="1"/>
</dbReference>
<comment type="caution">
    <text evidence="11">The sequence shown here is derived from an EMBL/GenBank/DDBJ whole genome shotgun (WGS) entry which is preliminary data.</text>
</comment>
<dbReference type="InterPro" id="IPR000432">
    <property type="entry name" value="DNA_mismatch_repair_MutS_C"/>
</dbReference>
<dbReference type="SUPFAM" id="SSF53150">
    <property type="entry name" value="DNA repair protein MutS, domain II"/>
    <property type="match status" value="1"/>
</dbReference>
<dbReference type="Proteomes" id="UP001289135">
    <property type="component" value="Unassembled WGS sequence"/>
</dbReference>
<keyword evidence="3 9" id="KW-0547">Nucleotide-binding</keyword>
<sequence length="948" mass="108960">MSRKKNNLNNIKNSDHEAKANLTPMMEQYFSIKNNYPDTLLLYRMGDFYEIFYEDAKLVSKDLSIVLTSRGDGIPMCGIPYHAIDNYLPKLVKLGYKVAICEQLETPNEAKKRGYKSVVRREVVRVVTPGTIIDEYMLDNSSNSYLASIFFVKKRTKIKSHDNINENLDINSINKFSVDNNQSFNDSKTNISYNYFENPDNNNYDKIDINQIDIDKKIINYTNNSIKLDNTEKFENNIEDNNIINKNDNIDYSTKVAIAWADISTGEFIINTVELSHLHDELYRIMPQEIIVPDSLSSFLEDIIDLNSIKAITRRPNQMFCFDRVRTNITKHYGVSFTDGFGDFTENELSAAGALLEYISYTQKDLAPLLKKPSKLRSKDYLQIDKATRKGLELCYSINGEHKNTLFNVLNYANTAFSRRLLKNNIIFPLTNVEVINDRLDNVEWFIKNPSIRKDIMNIMSSLPDIERIVMRITTRRCNINDLLAIRNIFSKIFSICEILYGNDDLVNGLLCLKDQLGGAEQLRYELEQTFRENIIEQDGIQSFIRPDYNIQLDKLYEQKKQEIKKISELVEKYRIITKIDNLKIQYNNIIGYYIDISLKNAKNLNNPLFHHKQSLVNSARYKTEELQKIEQNLLFYTESIQNLEIEIMNKLIRMVVEYSDSLGIITFALAKIDIACTLAHVADIYGYTRPKVTNNTIFSIHGGRHPIVERNVDNFTSNDCNLNITHQNSNEINFDLLKNDKYENKVILLTGPNMAGKSTFLRQNALIVIMAQMGSYVPATNAQIGIVDAIFSRIGSADDIASGQSTFMVEMLETANILNNATDKSLLILDEVGRGTSTYDGLAIAHSILHDIHERIKGRTIFATHYHELNEIVNEMNRCECYHLEIIERGERIFFTHKVKLGYVDRSYGIHVAALAGIPHQVIEMAKLKLDMLLAVKKQVKIISKSY</sequence>
<dbReference type="Gene3D" id="3.40.1170.10">
    <property type="entry name" value="DNA repair protein MutS, domain I"/>
    <property type="match status" value="1"/>
</dbReference>
<evidence type="ECO:0000256" key="7">
    <source>
        <dbReference type="ARBA" id="ARBA00023204"/>
    </source>
</evidence>
<feature type="domain" description="DNA mismatch repair proteins mutS family" evidence="10">
    <location>
        <begin position="826"/>
        <end position="842"/>
    </location>
</feature>
<dbReference type="Gene3D" id="3.30.420.110">
    <property type="entry name" value="MutS, connector domain"/>
    <property type="match status" value="1"/>
</dbReference>
<dbReference type="Gene3D" id="1.10.1420.10">
    <property type="match status" value="2"/>
</dbReference>
<dbReference type="GO" id="GO:0006298">
    <property type="term" value="P:mismatch repair"/>
    <property type="evidence" value="ECO:0007669"/>
    <property type="project" value="InterPro"/>
</dbReference>
<evidence type="ECO:0000256" key="8">
    <source>
        <dbReference type="ARBA" id="ARBA00024647"/>
    </source>
</evidence>
<keyword evidence="5" id="KW-0067">ATP-binding</keyword>
<keyword evidence="4 9" id="KW-0227">DNA damage</keyword>
<dbReference type="SMART" id="SM00533">
    <property type="entry name" value="MUTSd"/>
    <property type="match status" value="1"/>
</dbReference>
<dbReference type="GO" id="GO:0030983">
    <property type="term" value="F:mismatched DNA binding"/>
    <property type="evidence" value="ECO:0007669"/>
    <property type="project" value="InterPro"/>
</dbReference>
<evidence type="ECO:0000256" key="3">
    <source>
        <dbReference type="ARBA" id="ARBA00022741"/>
    </source>
</evidence>
<dbReference type="InterPro" id="IPR007695">
    <property type="entry name" value="DNA_mismatch_repair_MutS-lik_N"/>
</dbReference>
<dbReference type="SUPFAM" id="SSF55271">
    <property type="entry name" value="DNA repair protein MutS, domain I"/>
    <property type="match status" value="1"/>
</dbReference>
<evidence type="ECO:0000256" key="6">
    <source>
        <dbReference type="ARBA" id="ARBA00023125"/>
    </source>
</evidence>
<proteinExistence type="inferred from homology"/>
<dbReference type="GO" id="GO:0005524">
    <property type="term" value="F:ATP binding"/>
    <property type="evidence" value="ECO:0007669"/>
    <property type="project" value="UniProtKB-KW"/>
</dbReference>
<dbReference type="EMBL" id="JARGYU010000004">
    <property type="protein sequence ID" value="MDZ5761632.1"/>
    <property type="molecule type" value="Genomic_DNA"/>
</dbReference>
<name>A0AAE4VLS5_9RICK</name>
<protein>
    <recommendedName>
        <fullName evidence="2">DNA mismatch repair protein MutS</fullName>
    </recommendedName>
</protein>
<evidence type="ECO:0000256" key="2">
    <source>
        <dbReference type="ARBA" id="ARBA00021982"/>
    </source>
</evidence>
<dbReference type="InterPro" id="IPR045076">
    <property type="entry name" value="MutS"/>
</dbReference>
<evidence type="ECO:0000256" key="9">
    <source>
        <dbReference type="RuleBase" id="RU003756"/>
    </source>
</evidence>
<dbReference type="InterPro" id="IPR016151">
    <property type="entry name" value="DNA_mismatch_repair_MutS_N"/>
</dbReference>
<dbReference type="PROSITE" id="PS00486">
    <property type="entry name" value="DNA_MISMATCH_REPAIR_2"/>
    <property type="match status" value="1"/>
</dbReference>
<evidence type="ECO:0000256" key="5">
    <source>
        <dbReference type="ARBA" id="ARBA00022840"/>
    </source>
</evidence>
<dbReference type="SUPFAM" id="SSF48334">
    <property type="entry name" value="DNA repair protein MutS, domain III"/>
    <property type="match status" value="1"/>
</dbReference>
<dbReference type="InterPro" id="IPR007860">
    <property type="entry name" value="DNA_mmatch_repair_MutS_con_dom"/>
</dbReference>
<accession>A0AAE4VLS5</accession>
<dbReference type="Pfam" id="PF05192">
    <property type="entry name" value="MutS_III"/>
    <property type="match status" value="1"/>
</dbReference>
<dbReference type="InterPro" id="IPR036187">
    <property type="entry name" value="DNA_mismatch_repair_MutS_sf"/>
</dbReference>
<organism evidence="11 12">
    <name type="scientific">Lyticum sinuosum</name>
    <dbReference type="NCBI Taxonomy" id="1332059"/>
    <lineage>
        <taxon>Bacteria</taxon>
        <taxon>Pseudomonadati</taxon>
        <taxon>Pseudomonadota</taxon>
        <taxon>Alphaproteobacteria</taxon>
        <taxon>Rickettsiales</taxon>
        <taxon>Lyticum</taxon>
    </lineage>
</organism>
<reference evidence="11" key="1">
    <citation type="submission" date="2023-02" db="EMBL/GenBank/DDBJ databases">
        <title>Host association and intracellularity evolved multiple times independently in the Rickettsiales.</title>
        <authorList>
            <person name="Castelli M."/>
            <person name="Nardi T."/>
            <person name="Gammuto L."/>
            <person name="Bellinzona G."/>
            <person name="Sabaneyeva E."/>
            <person name="Potekhin A."/>
            <person name="Serra V."/>
            <person name="Petroni G."/>
            <person name="Sassera D."/>
        </authorList>
    </citation>
    <scope>NUCLEOTIDE SEQUENCE</scope>
    <source>
        <strain evidence="11">USBL-36I1</strain>
    </source>
</reference>
<evidence type="ECO:0000259" key="10">
    <source>
        <dbReference type="PROSITE" id="PS00486"/>
    </source>
</evidence>
<dbReference type="PANTHER" id="PTHR11361:SF34">
    <property type="entry name" value="DNA MISMATCH REPAIR PROTEIN MSH1, MITOCHONDRIAL"/>
    <property type="match status" value="1"/>
</dbReference>
<keyword evidence="6 9" id="KW-0238">DNA-binding</keyword>
<dbReference type="Pfam" id="PF00488">
    <property type="entry name" value="MutS_V"/>
    <property type="match status" value="1"/>
</dbReference>
<dbReference type="InterPro" id="IPR036678">
    <property type="entry name" value="MutS_con_dom_sf"/>
</dbReference>
<keyword evidence="12" id="KW-1185">Reference proteome</keyword>